<keyword evidence="2" id="KW-0479">Metal-binding</keyword>
<protein>
    <recommendedName>
        <fullName evidence="7">Matrin-type domain-containing protein</fullName>
    </recommendedName>
</protein>
<evidence type="ECO:0000256" key="1">
    <source>
        <dbReference type="ARBA" id="ARBA00004123"/>
    </source>
</evidence>
<dbReference type="AlphaFoldDB" id="A0AAV2BGL7"/>
<dbReference type="Pfam" id="PF12874">
    <property type="entry name" value="zf-met"/>
    <property type="match status" value="2"/>
</dbReference>
<comment type="caution">
    <text evidence="8">The sequence shown here is derived from an EMBL/GenBank/DDBJ whole genome shotgun (WGS) entry which is preliminary data.</text>
</comment>
<dbReference type="SMART" id="SM00355">
    <property type="entry name" value="ZnF_C2H2"/>
    <property type="match status" value="4"/>
</dbReference>
<dbReference type="InterPro" id="IPR003604">
    <property type="entry name" value="Matrin/U1-like-C_Znf_C2H2"/>
</dbReference>
<dbReference type="PANTHER" id="PTHR45762">
    <property type="entry name" value="ZINC FINGER RNA-BINDING PROTEIN"/>
    <property type="match status" value="1"/>
</dbReference>
<evidence type="ECO:0000256" key="4">
    <source>
        <dbReference type="ARBA" id="ARBA00022833"/>
    </source>
</evidence>
<feature type="compositionally biased region" description="Basic and acidic residues" evidence="6">
    <location>
        <begin position="275"/>
        <end position="291"/>
    </location>
</feature>
<feature type="region of interest" description="Disordered" evidence="6">
    <location>
        <begin position="147"/>
        <end position="245"/>
    </location>
</feature>
<gene>
    <name evidence="8" type="ORF">LARSCL_LOCUS19197</name>
</gene>
<keyword evidence="4" id="KW-0862">Zinc</keyword>
<organism evidence="8 9">
    <name type="scientific">Larinioides sclopetarius</name>
    <dbReference type="NCBI Taxonomy" id="280406"/>
    <lineage>
        <taxon>Eukaryota</taxon>
        <taxon>Metazoa</taxon>
        <taxon>Ecdysozoa</taxon>
        <taxon>Arthropoda</taxon>
        <taxon>Chelicerata</taxon>
        <taxon>Arachnida</taxon>
        <taxon>Araneae</taxon>
        <taxon>Araneomorphae</taxon>
        <taxon>Entelegynae</taxon>
        <taxon>Araneoidea</taxon>
        <taxon>Araneidae</taxon>
        <taxon>Larinioides</taxon>
    </lineage>
</organism>
<name>A0AAV2BGL7_9ARAC</name>
<feature type="compositionally biased region" description="Basic residues" evidence="6">
    <location>
        <begin position="221"/>
        <end position="232"/>
    </location>
</feature>
<feature type="region of interest" description="Disordered" evidence="6">
    <location>
        <begin position="68"/>
        <end position="92"/>
    </location>
</feature>
<keyword evidence="5" id="KW-0539">Nucleus</keyword>
<dbReference type="PROSITE" id="PS00028">
    <property type="entry name" value="ZINC_FINGER_C2H2_1"/>
    <property type="match status" value="1"/>
</dbReference>
<feature type="compositionally biased region" description="Basic and acidic residues" evidence="6">
    <location>
        <begin position="494"/>
        <end position="507"/>
    </location>
</feature>
<accession>A0AAV2BGL7</accession>
<evidence type="ECO:0000256" key="5">
    <source>
        <dbReference type="ARBA" id="ARBA00023242"/>
    </source>
</evidence>
<dbReference type="GO" id="GO:0071011">
    <property type="term" value="C:precatalytic spliceosome"/>
    <property type="evidence" value="ECO:0007669"/>
    <property type="project" value="TreeGrafter"/>
</dbReference>
<dbReference type="PROSITE" id="PS50171">
    <property type="entry name" value="ZF_MATRIN"/>
    <property type="match status" value="2"/>
</dbReference>
<comment type="subcellular location">
    <subcellularLocation>
        <location evidence="1">Nucleus</location>
    </subcellularLocation>
</comment>
<evidence type="ECO:0000313" key="9">
    <source>
        <dbReference type="Proteomes" id="UP001497382"/>
    </source>
</evidence>
<dbReference type="Proteomes" id="UP001497382">
    <property type="component" value="Unassembled WGS sequence"/>
</dbReference>
<feature type="compositionally biased region" description="Basic and acidic residues" evidence="6">
    <location>
        <begin position="300"/>
        <end position="336"/>
    </location>
</feature>
<keyword evidence="3" id="KW-0863">Zinc-finger</keyword>
<evidence type="ECO:0000313" key="8">
    <source>
        <dbReference type="EMBL" id="CAL1295288.1"/>
    </source>
</evidence>
<feature type="compositionally biased region" description="Basic and acidic residues" evidence="6">
    <location>
        <begin position="345"/>
        <end position="484"/>
    </location>
</feature>
<proteinExistence type="predicted"/>
<dbReference type="GO" id="GO:0003725">
    <property type="term" value="F:double-stranded RNA binding"/>
    <property type="evidence" value="ECO:0007669"/>
    <property type="project" value="TreeGrafter"/>
</dbReference>
<sequence>MDFSDFISKMFHDKLEVVYENPPPPSDDFEYNFESIFFTYPRPQSLPDMKYIKIDRSLIHKSLLGYEEKDKQTSTESTRGDENRKGNEDVKADKIAELSAEAVVNKNASEKGIDKSKASKENFVKNGALERTKIKFVISRKKESAVFLAKNKEKKQKNKSKEETENDMVSDDSKNEKKKKVVFTKSSALQSISKSYSTSESDSDNSEKHKTKSSSHQSKSLSKKSSQHKRKDSRNGISYSDAIPYEKVGLRSVEFPVKQEVVSSDEESLSSSFSKKAEITVKEEVLSDKDKKKSSKSSKKRYDDSRSHNDSRSGNDSRKRFDDSLSHDDTRNRDSHSCNGVGNCDDSRSHNAKRNLDDSRNHNDNRNGNDSRSHDDAKEHNDSPNHDDARELNNSRNHDNARDHNDSQSQDDPKERNDSPCHDDDATEGNDSHTHDVVGNHDDTRSNDIRNHDDSGSRDDTRNREDSRKNHISSDDDSRNRTYDDSNSSNRNSIPHEQREMKQEIKQEPGTASSFGPNDFYCDVCKLILNSETTFSSHMAGKRHKKALRQLSEQEVAKSSVLEITESQNFPKPPDVDRIELYDEESRIQATCEDADLLIVGLDYVREIRGYEDTKYFCDLCCAQCVANSIIKHLIGFKHQMNCLKQYCARSYNWVKDLDKRDKRVDRELKLQLEEAKRLHGKGRIRVFEDVKRNQRSPESYYPYQPSSSRPVLLPGDVQGKNTDELTVTDEDCLSRDFSDFYCKVCDSHMNNYSMWESHARGKRHAKNKKKAPIGLVTNSNFVEAPRGTISHLEEMIYEQCGPNDIIVGLNFIRENQGENGDLYNCYLCGSVCPTIDIVDHLYLKKHKTKYLEKMLSDGFYNAINEISSLPIGETAREGLIDDECEKLMIELGRGRPVICVTKKIF</sequence>
<evidence type="ECO:0000256" key="6">
    <source>
        <dbReference type="SAM" id="MobiDB-lite"/>
    </source>
</evidence>
<dbReference type="PANTHER" id="PTHR45762:SF3">
    <property type="entry name" value="ZINC-FINGER PROTEIN AT 72D, ISOFORM B"/>
    <property type="match status" value="1"/>
</dbReference>
<dbReference type="InterPro" id="IPR013087">
    <property type="entry name" value="Znf_C2H2_type"/>
</dbReference>
<feature type="compositionally biased region" description="Low complexity" evidence="6">
    <location>
        <begin position="183"/>
        <end position="200"/>
    </location>
</feature>
<feature type="domain" description="Matrin-type" evidence="7">
    <location>
        <begin position="520"/>
        <end position="550"/>
    </location>
</feature>
<dbReference type="GO" id="GO:0003727">
    <property type="term" value="F:single-stranded RNA binding"/>
    <property type="evidence" value="ECO:0007669"/>
    <property type="project" value="TreeGrafter"/>
</dbReference>
<reference evidence="8 9" key="1">
    <citation type="submission" date="2024-04" db="EMBL/GenBank/DDBJ databases">
        <authorList>
            <person name="Rising A."/>
            <person name="Reimegard J."/>
            <person name="Sonavane S."/>
            <person name="Akerstrom W."/>
            <person name="Nylinder S."/>
            <person name="Hedman E."/>
            <person name="Kallberg Y."/>
        </authorList>
    </citation>
    <scope>NUCLEOTIDE SEQUENCE [LARGE SCALE GENOMIC DNA]</scope>
</reference>
<dbReference type="InterPro" id="IPR000690">
    <property type="entry name" value="Matrin/U1-C_Znf_C2H2"/>
</dbReference>
<dbReference type="SUPFAM" id="SSF57667">
    <property type="entry name" value="beta-beta-alpha zinc fingers"/>
    <property type="match status" value="2"/>
</dbReference>
<dbReference type="Gene3D" id="3.30.160.60">
    <property type="entry name" value="Classic Zinc Finger"/>
    <property type="match status" value="2"/>
</dbReference>
<keyword evidence="9" id="KW-1185">Reference proteome</keyword>
<feature type="region of interest" description="Disordered" evidence="6">
    <location>
        <begin position="259"/>
        <end position="513"/>
    </location>
</feature>
<evidence type="ECO:0000256" key="3">
    <source>
        <dbReference type="ARBA" id="ARBA00022771"/>
    </source>
</evidence>
<dbReference type="SMART" id="SM00451">
    <property type="entry name" value="ZnF_U1"/>
    <property type="match status" value="4"/>
</dbReference>
<evidence type="ECO:0000256" key="2">
    <source>
        <dbReference type="ARBA" id="ARBA00022723"/>
    </source>
</evidence>
<evidence type="ECO:0000259" key="7">
    <source>
        <dbReference type="PROSITE" id="PS50171"/>
    </source>
</evidence>
<dbReference type="InterPro" id="IPR036236">
    <property type="entry name" value="Znf_C2H2_sf"/>
</dbReference>
<dbReference type="EMBL" id="CAXIEN010000367">
    <property type="protein sequence ID" value="CAL1295288.1"/>
    <property type="molecule type" value="Genomic_DNA"/>
</dbReference>
<dbReference type="GO" id="GO:0008270">
    <property type="term" value="F:zinc ion binding"/>
    <property type="evidence" value="ECO:0007669"/>
    <property type="project" value="UniProtKB-KW"/>
</dbReference>
<feature type="domain" description="Matrin-type" evidence="7">
    <location>
        <begin position="741"/>
        <end position="771"/>
    </location>
</feature>